<keyword evidence="2" id="KW-0460">Magnesium</keyword>
<evidence type="ECO:0000313" key="5">
    <source>
        <dbReference type="EMBL" id="KAH9311325.1"/>
    </source>
</evidence>
<protein>
    <recommendedName>
        <fullName evidence="7">ATPase AAA-type core domain-containing protein</fullName>
    </recommendedName>
</protein>
<evidence type="ECO:0000259" key="3">
    <source>
        <dbReference type="Pfam" id="PF00004"/>
    </source>
</evidence>
<evidence type="ECO:0008006" key="7">
    <source>
        <dbReference type="Google" id="ProtNLM"/>
    </source>
</evidence>
<name>A0AA38FWV0_TAXCH</name>
<dbReference type="Pfam" id="PF14363">
    <property type="entry name" value="AAA_assoc"/>
    <property type="match status" value="1"/>
</dbReference>
<comment type="caution">
    <text evidence="5">The sequence shown here is derived from an EMBL/GenBank/DDBJ whole genome shotgun (WGS) entry which is preliminary data.</text>
</comment>
<dbReference type="EMBL" id="JAHRHJ020000006">
    <property type="protein sequence ID" value="KAH9311325.1"/>
    <property type="molecule type" value="Genomic_DNA"/>
</dbReference>
<feature type="domain" description="AAA-type ATPase N-terminal" evidence="4">
    <location>
        <begin position="2"/>
        <end position="69"/>
    </location>
</feature>
<organism evidence="5 6">
    <name type="scientific">Taxus chinensis</name>
    <name type="common">Chinese yew</name>
    <name type="synonym">Taxus wallichiana var. chinensis</name>
    <dbReference type="NCBI Taxonomy" id="29808"/>
    <lineage>
        <taxon>Eukaryota</taxon>
        <taxon>Viridiplantae</taxon>
        <taxon>Streptophyta</taxon>
        <taxon>Embryophyta</taxon>
        <taxon>Tracheophyta</taxon>
        <taxon>Spermatophyta</taxon>
        <taxon>Pinopsida</taxon>
        <taxon>Pinidae</taxon>
        <taxon>Conifers II</taxon>
        <taxon>Cupressales</taxon>
        <taxon>Taxaceae</taxon>
        <taxon>Taxus</taxon>
    </lineage>
</organism>
<dbReference type="Proteomes" id="UP000824469">
    <property type="component" value="Unassembled WGS sequence"/>
</dbReference>
<dbReference type="InterPro" id="IPR027417">
    <property type="entry name" value="P-loop_NTPase"/>
</dbReference>
<comment type="cofactor">
    <cofactor evidence="1">
        <name>Mg(2+)</name>
        <dbReference type="ChEBI" id="CHEBI:18420"/>
    </cofactor>
</comment>
<dbReference type="Pfam" id="PF00004">
    <property type="entry name" value="AAA"/>
    <property type="match status" value="1"/>
</dbReference>
<evidence type="ECO:0000256" key="1">
    <source>
        <dbReference type="ARBA" id="ARBA00001946"/>
    </source>
</evidence>
<dbReference type="SUPFAM" id="SSF52540">
    <property type="entry name" value="P-loop containing nucleoside triphosphate hydrolases"/>
    <property type="match status" value="1"/>
</dbReference>
<accession>A0AA38FWV0</accession>
<dbReference type="InterPro" id="IPR025753">
    <property type="entry name" value="AAA_N_dom"/>
</dbReference>
<keyword evidence="6" id="KW-1185">Reference proteome</keyword>
<dbReference type="GO" id="GO:0005524">
    <property type="term" value="F:ATP binding"/>
    <property type="evidence" value="ECO:0007669"/>
    <property type="project" value="InterPro"/>
</dbReference>
<evidence type="ECO:0000259" key="4">
    <source>
        <dbReference type="Pfam" id="PF14363"/>
    </source>
</evidence>
<gene>
    <name evidence="5" type="ORF">KI387_026360</name>
</gene>
<evidence type="ECO:0000256" key="2">
    <source>
        <dbReference type="ARBA" id="ARBA00022842"/>
    </source>
</evidence>
<reference evidence="5 6" key="1">
    <citation type="journal article" date="2021" name="Nat. Plants">
        <title>The Taxus genome provides insights into paclitaxel biosynthesis.</title>
        <authorList>
            <person name="Xiong X."/>
            <person name="Gou J."/>
            <person name="Liao Q."/>
            <person name="Li Y."/>
            <person name="Zhou Q."/>
            <person name="Bi G."/>
            <person name="Li C."/>
            <person name="Du R."/>
            <person name="Wang X."/>
            <person name="Sun T."/>
            <person name="Guo L."/>
            <person name="Liang H."/>
            <person name="Lu P."/>
            <person name="Wu Y."/>
            <person name="Zhang Z."/>
            <person name="Ro D.K."/>
            <person name="Shang Y."/>
            <person name="Huang S."/>
            <person name="Yan J."/>
        </authorList>
    </citation>
    <scope>NUCLEOTIDE SEQUENCE [LARGE SCALE GENOMIC DNA]</scope>
    <source>
        <strain evidence="5">Ta-2019</strain>
    </source>
</reference>
<dbReference type="Gene3D" id="3.40.50.300">
    <property type="entry name" value="P-loop containing nucleotide triphosphate hydrolases"/>
    <property type="match status" value="1"/>
</dbReference>
<feature type="non-terminal residue" evidence="5">
    <location>
        <position position="1"/>
    </location>
</feature>
<dbReference type="InterPro" id="IPR003959">
    <property type="entry name" value="ATPase_AAA_core"/>
</dbReference>
<feature type="non-terminal residue" evidence="5">
    <location>
        <position position="290"/>
    </location>
</feature>
<sequence>VEIPEFKDNHGVSGNDLYDSVQHYVQSLQAIAPRMTAFRARNSLNSGFSPADEEEVEDSFKGVRVRWWHKTKAGEIGNIERRSYTLKLPKADRKFLSAYFNHVTRRAAEFITANKELTLYTNAGDACYGDGWTGVPFKHSSTFASLALDPPLKHRILMDLDRFKQGRDFYGRIGRSWKRGYLLHGPPGTGKTSLVAAIANYMKYDVYDLELTRVKDNTELRTLLTQTKEKSVIIIEDIDCSLDLTDRLSKPPQTEDSQDKEEENISKVTLSGLLNFTDGLWSCCGEERII</sequence>
<dbReference type="InterPro" id="IPR050747">
    <property type="entry name" value="Mitochondrial_chaperone_BCS1"/>
</dbReference>
<dbReference type="AlphaFoldDB" id="A0AA38FWV0"/>
<dbReference type="PANTHER" id="PTHR23070">
    <property type="entry name" value="BCS1 AAA-TYPE ATPASE"/>
    <property type="match status" value="1"/>
</dbReference>
<feature type="domain" description="ATPase AAA-type core" evidence="3">
    <location>
        <begin position="181"/>
        <end position="259"/>
    </location>
</feature>
<dbReference type="GO" id="GO:0016887">
    <property type="term" value="F:ATP hydrolysis activity"/>
    <property type="evidence" value="ECO:0007669"/>
    <property type="project" value="InterPro"/>
</dbReference>
<proteinExistence type="predicted"/>
<evidence type="ECO:0000313" key="6">
    <source>
        <dbReference type="Proteomes" id="UP000824469"/>
    </source>
</evidence>
<dbReference type="OMA" id="ANDIRHK"/>